<evidence type="ECO:0000259" key="8">
    <source>
        <dbReference type="Pfam" id="PF20073"/>
    </source>
</evidence>
<evidence type="ECO:0000313" key="10">
    <source>
        <dbReference type="Proteomes" id="UP000230069"/>
    </source>
</evidence>
<dbReference type="CDD" id="cd18808">
    <property type="entry name" value="SF1_C_Upf1"/>
    <property type="match status" value="1"/>
</dbReference>
<evidence type="ECO:0000256" key="3">
    <source>
        <dbReference type="ARBA" id="ARBA00022806"/>
    </source>
</evidence>
<dbReference type="Pfam" id="PF20073">
    <property type="entry name" value="DUF6469"/>
    <property type="match status" value="1"/>
</dbReference>
<proteinExistence type="predicted"/>
<dbReference type="PANTHER" id="PTHR10887:SF522">
    <property type="entry name" value="P-LOOP CONTAINING NUCLEOSIDE TRIPHOSPHATE HYDROLASES SUPERFAMILY PROTEIN"/>
    <property type="match status" value="1"/>
</dbReference>
<feature type="region of interest" description="Disordered" evidence="5">
    <location>
        <begin position="1043"/>
        <end position="1072"/>
    </location>
</feature>
<keyword evidence="2" id="KW-0378">Hydrolase</keyword>
<dbReference type="InterPro" id="IPR045529">
    <property type="entry name" value="DUF6469"/>
</dbReference>
<dbReference type="GO" id="GO:0004386">
    <property type="term" value="F:helicase activity"/>
    <property type="evidence" value="ECO:0007669"/>
    <property type="project" value="UniProtKB-KW"/>
</dbReference>
<dbReference type="OrthoDB" id="6513042at2759"/>
<evidence type="ECO:0000313" key="9">
    <source>
        <dbReference type="EMBL" id="PIA63254.1"/>
    </source>
</evidence>
<dbReference type="Gene3D" id="3.40.50.300">
    <property type="entry name" value="P-loop containing nucleotide triphosphate hydrolases"/>
    <property type="match status" value="2"/>
</dbReference>
<dbReference type="InterPro" id="IPR047187">
    <property type="entry name" value="SF1_C_Upf1"/>
</dbReference>
<dbReference type="Pfam" id="PF13087">
    <property type="entry name" value="AAA_12"/>
    <property type="match status" value="1"/>
</dbReference>
<dbReference type="InterPro" id="IPR041677">
    <property type="entry name" value="DNA2/NAM7_AAA_11"/>
</dbReference>
<evidence type="ECO:0000256" key="2">
    <source>
        <dbReference type="ARBA" id="ARBA00022801"/>
    </source>
</evidence>
<keyword evidence="3" id="KW-0347">Helicase</keyword>
<dbReference type="GO" id="GO:0005524">
    <property type="term" value="F:ATP binding"/>
    <property type="evidence" value="ECO:0007669"/>
    <property type="project" value="UniProtKB-KW"/>
</dbReference>
<keyword evidence="10" id="KW-1185">Reference proteome</keyword>
<feature type="domain" description="DUF6469" evidence="8">
    <location>
        <begin position="77"/>
        <end position="198"/>
    </location>
</feature>
<name>A0A2G5F5I9_AQUCA</name>
<dbReference type="InParanoid" id="A0A2G5F5I9"/>
<keyword evidence="4" id="KW-0067">ATP-binding</keyword>
<dbReference type="InterPro" id="IPR027417">
    <property type="entry name" value="P-loop_NTPase"/>
</dbReference>
<evidence type="ECO:0008006" key="11">
    <source>
        <dbReference type="Google" id="ProtNLM"/>
    </source>
</evidence>
<dbReference type="PANTHER" id="PTHR10887">
    <property type="entry name" value="DNA2/NAM7 HELICASE FAMILY"/>
    <property type="match status" value="1"/>
</dbReference>
<dbReference type="InterPro" id="IPR045055">
    <property type="entry name" value="DNA2/NAM7-like"/>
</dbReference>
<dbReference type="AlphaFoldDB" id="A0A2G5F5I9"/>
<feature type="domain" description="DNA2/NAM7 helicase helicase" evidence="6">
    <location>
        <begin position="241"/>
        <end position="617"/>
    </location>
</feature>
<reference evidence="9 10" key="1">
    <citation type="submission" date="2017-09" db="EMBL/GenBank/DDBJ databases">
        <title>WGS assembly of Aquilegia coerulea Goldsmith.</title>
        <authorList>
            <person name="Hodges S."/>
            <person name="Kramer E."/>
            <person name="Nordborg M."/>
            <person name="Tomkins J."/>
            <person name="Borevitz J."/>
            <person name="Derieg N."/>
            <person name="Yan J."/>
            <person name="Mihaltcheva S."/>
            <person name="Hayes R.D."/>
            <person name="Rokhsar D."/>
        </authorList>
    </citation>
    <scope>NUCLEOTIDE SEQUENCE [LARGE SCALE GENOMIC DNA]</scope>
    <source>
        <strain evidence="10">cv. Goldsmith</strain>
    </source>
</reference>
<dbReference type="Proteomes" id="UP000230069">
    <property type="component" value="Unassembled WGS sequence"/>
</dbReference>
<dbReference type="GO" id="GO:0016787">
    <property type="term" value="F:hydrolase activity"/>
    <property type="evidence" value="ECO:0007669"/>
    <property type="project" value="UniProtKB-KW"/>
</dbReference>
<dbReference type="GO" id="GO:0005694">
    <property type="term" value="C:chromosome"/>
    <property type="evidence" value="ECO:0007669"/>
    <property type="project" value="UniProtKB-ARBA"/>
</dbReference>
<evidence type="ECO:0000259" key="6">
    <source>
        <dbReference type="Pfam" id="PF13086"/>
    </source>
</evidence>
<keyword evidence="1" id="KW-0547">Nucleotide-binding</keyword>
<sequence>MTFGNWARAKPSSISMGLPLGLVPYPTSKPINKLVEKIPETFSSVENYFKSYKNPLVEETHADMRSSMSLVWHASICEIISAKESKDYKLPDNLYYDILVKTDSVEENKRDIYEPQPWDVIALSDVMPRCVDDLNRSPRYYFPAIVVGVGENDSTFKIFTTKPLCFQRCQKNERVALFATFLINITTNIRIWRALHGEEHLNIIKAVLNADPKAGERCDFCSSQETQVLRRYPDLDLNSLNLNESQLNAVLSCIDATQCNHKSSVRLIWGPPGTGKTKTIVNMLWVLLRMKCRTLTCAPTNIAVVQVASRLLKLVRESIQHNVYGLGDIVLFGNKGRMKIDDGDQLNVIFLEHRISRLTECFAPLTGWTHQLNSMISLLEDPTSLYHFYLENAKKKNEEKREDHEDKNDLEVNQSIESKVEGDETSAKVLTFLEFIRNQFACIAKDMKNCIQNLHTHLPTYFISVRVGVEMNRVLNLFKSLKIFLNGDAFTNEELEKIFDNSEDINDTSSPSSASCFAICIKECRQSLKFIRNELSVPDIYEKGLIRKFCLEKACLVFCTATSSASLHDIEPFKLLVIDEAAQLKECESAIPLQLPQLRNAILIGDELQLPATIKSKISEDAGLGRSLFERLVSLGQRKHLLDIQYRMHPSISLFPNSEFYGNQISNGPNVQENYEKHLLQGSMYGSYSFINVSFGKEECSRGHSLINMTEAILVSEIVAKLYRASVGSGQKISVGVISPYKAQAFALQERVGNGYETHSNFSVSVRSVDGFQGGEEDVIIISTVRSNGKGSVGFLSNLQRTNVALTRARYCLWILGNGSTLMNSDSIWKKVVMDAQKRGCYFNVDEDETLSEALIDSMLKLDRLQDLLNMDSILFRSARWKVMFCDEFCKSLARIKSEKTREDVVSILVKLSHGWRNPPQEPRKLSLMDGTSSQLLEHYKVPGLLNLLWTVDIMKEDSKMIQVLEFWDILPASDVPNLCKRLDVIIESYTVNRLNRCKYKCFDGNLEVPMSWEIRPDDAQENVHNTEHEWLSTGIASLRLNESPSRPAYSSRSRGRGRSSSSRSGRVSRAW</sequence>
<dbReference type="SUPFAM" id="SSF52540">
    <property type="entry name" value="P-loop containing nucleoside triphosphate hydrolases"/>
    <property type="match status" value="1"/>
</dbReference>
<evidence type="ECO:0000256" key="5">
    <source>
        <dbReference type="SAM" id="MobiDB-lite"/>
    </source>
</evidence>
<evidence type="ECO:0000256" key="4">
    <source>
        <dbReference type="ARBA" id="ARBA00022840"/>
    </source>
</evidence>
<dbReference type="EMBL" id="KZ305019">
    <property type="protein sequence ID" value="PIA63254.1"/>
    <property type="molecule type" value="Genomic_DNA"/>
</dbReference>
<feature type="compositionally biased region" description="Low complexity" evidence="5">
    <location>
        <begin position="1059"/>
        <end position="1072"/>
    </location>
</feature>
<accession>A0A2G5F5I9</accession>
<evidence type="ECO:0000256" key="1">
    <source>
        <dbReference type="ARBA" id="ARBA00022741"/>
    </source>
</evidence>
<gene>
    <name evidence="9" type="ORF">AQUCO_00200937v1</name>
</gene>
<protein>
    <recommendedName>
        <fullName evidence="11">Helicase ATP-binding domain-containing protein</fullName>
    </recommendedName>
</protein>
<dbReference type="InterPro" id="IPR041679">
    <property type="entry name" value="DNA2/NAM7-like_C"/>
</dbReference>
<dbReference type="FunFam" id="3.40.50.300:FF:000326">
    <property type="entry name" value="P-loop containing nucleoside triphosphate hydrolase"/>
    <property type="match status" value="1"/>
</dbReference>
<organism evidence="9 10">
    <name type="scientific">Aquilegia coerulea</name>
    <name type="common">Rocky mountain columbine</name>
    <dbReference type="NCBI Taxonomy" id="218851"/>
    <lineage>
        <taxon>Eukaryota</taxon>
        <taxon>Viridiplantae</taxon>
        <taxon>Streptophyta</taxon>
        <taxon>Embryophyta</taxon>
        <taxon>Tracheophyta</taxon>
        <taxon>Spermatophyta</taxon>
        <taxon>Magnoliopsida</taxon>
        <taxon>Ranunculales</taxon>
        <taxon>Ranunculaceae</taxon>
        <taxon>Thalictroideae</taxon>
        <taxon>Aquilegia</taxon>
    </lineage>
</organism>
<evidence type="ECO:0000259" key="7">
    <source>
        <dbReference type="Pfam" id="PF13087"/>
    </source>
</evidence>
<dbReference type="Pfam" id="PF13086">
    <property type="entry name" value="AAA_11"/>
    <property type="match status" value="1"/>
</dbReference>
<dbReference type="STRING" id="218851.A0A2G5F5I9"/>
<feature type="domain" description="DNA2/NAM7 helicase-like C-terminal" evidence="7">
    <location>
        <begin position="624"/>
        <end position="818"/>
    </location>
</feature>